<evidence type="ECO:0000313" key="4">
    <source>
        <dbReference type="Proteomes" id="UP000044602"/>
    </source>
</evidence>
<keyword evidence="4" id="KW-1185">Reference proteome</keyword>
<accession>A0A0G4LCE6</accession>
<evidence type="ECO:0000313" key="2">
    <source>
        <dbReference type="EMBL" id="CRK19666.1"/>
    </source>
</evidence>
<gene>
    <name evidence="3" type="ORF">BN1708_005099</name>
    <name evidence="2" type="ORF">BN1723_017799</name>
</gene>
<dbReference type="EMBL" id="CVQH01021306">
    <property type="protein sequence ID" value="CRK29961.1"/>
    <property type="molecule type" value="Genomic_DNA"/>
</dbReference>
<feature type="region of interest" description="Disordered" evidence="1">
    <location>
        <begin position="89"/>
        <end position="126"/>
    </location>
</feature>
<evidence type="ECO:0000256" key="1">
    <source>
        <dbReference type="SAM" id="MobiDB-lite"/>
    </source>
</evidence>
<dbReference type="EMBL" id="CVQI01010258">
    <property type="protein sequence ID" value="CRK19666.1"/>
    <property type="molecule type" value="Genomic_DNA"/>
</dbReference>
<protein>
    <submittedName>
        <fullName evidence="2">Uncharacterized protein</fullName>
    </submittedName>
</protein>
<dbReference type="Proteomes" id="UP000044602">
    <property type="component" value="Unassembled WGS sequence"/>
</dbReference>
<organism evidence="2 5">
    <name type="scientific">Verticillium longisporum</name>
    <name type="common">Verticillium dahliae var. longisporum</name>
    <dbReference type="NCBI Taxonomy" id="100787"/>
    <lineage>
        <taxon>Eukaryota</taxon>
        <taxon>Fungi</taxon>
        <taxon>Dikarya</taxon>
        <taxon>Ascomycota</taxon>
        <taxon>Pezizomycotina</taxon>
        <taxon>Sordariomycetes</taxon>
        <taxon>Hypocreomycetidae</taxon>
        <taxon>Glomerellales</taxon>
        <taxon>Plectosphaerellaceae</taxon>
        <taxon>Verticillium</taxon>
    </lineage>
</organism>
<feature type="region of interest" description="Disordered" evidence="1">
    <location>
        <begin position="1"/>
        <end position="25"/>
    </location>
</feature>
<evidence type="ECO:0000313" key="3">
    <source>
        <dbReference type="EMBL" id="CRK29961.1"/>
    </source>
</evidence>
<dbReference type="Proteomes" id="UP000045706">
    <property type="component" value="Unassembled WGS sequence"/>
</dbReference>
<name>A0A0G4LCE6_VERLO</name>
<sequence length="126" mass="14292">MANPPAAGDKPGGSPKQGEWDEKELQDSLEHLKLLHIKLRELRTTIPRMLEPLKEKQQSPEALFTSFSNAVTAGHREVQDFTEMRKDAKTTRILDHAAQRRKEEPKGIKPWNGKQDPDWMTPPGSS</sequence>
<reference evidence="4 5" key="1">
    <citation type="submission" date="2015-05" db="EMBL/GenBank/DDBJ databases">
        <authorList>
            <person name="Fogelqvist Johan"/>
        </authorList>
    </citation>
    <scope>NUCLEOTIDE SEQUENCE [LARGE SCALE GENOMIC DNA]</scope>
    <source>
        <strain evidence="3">VL1</strain>
        <strain evidence="2">VL2</strain>
    </source>
</reference>
<feature type="compositionally biased region" description="Basic and acidic residues" evidence="1">
    <location>
        <begin position="89"/>
        <end position="107"/>
    </location>
</feature>
<dbReference type="AlphaFoldDB" id="A0A0G4LCE6"/>
<proteinExistence type="predicted"/>
<evidence type="ECO:0000313" key="5">
    <source>
        <dbReference type="Proteomes" id="UP000045706"/>
    </source>
</evidence>
<dbReference type="STRING" id="100787.A0A0G4LCE6"/>